<keyword evidence="4 16" id="KW-0132">Cell division</keyword>
<dbReference type="RefSeq" id="WP_120355975.1">
    <property type="nucleotide sequence ID" value="NZ_RAQO01000008.1"/>
</dbReference>
<feature type="active site" description="Acyl-ester intermediate" evidence="16">
    <location>
        <position position="299"/>
    </location>
</feature>
<evidence type="ECO:0000313" key="19">
    <source>
        <dbReference type="EMBL" id="RKF15890.1"/>
    </source>
</evidence>
<evidence type="ECO:0000256" key="3">
    <source>
        <dbReference type="ARBA" id="ARBA00022519"/>
    </source>
</evidence>
<dbReference type="InterPro" id="IPR036138">
    <property type="entry name" value="PBP_dimer_sf"/>
</dbReference>
<dbReference type="Pfam" id="PF03717">
    <property type="entry name" value="PBP_dimer"/>
    <property type="match status" value="1"/>
</dbReference>
<evidence type="ECO:0000256" key="10">
    <source>
        <dbReference type="ARBA" id="ARBA00022984"/>
    </source>
</evidence>
<evidence type="ECO:0000256" key="11">
    <source>
        <dbReference type="ARBA" id="ARBA00022989"/>
    </source>
</evidence>
<comment type="caution">
    <text evidence="19">The sequence shown here is derived from an EMBL/GenBank/DDBJ whole genome shotgun (WGS) entry which is preliminary data.</text>
</comment>
<dbReference type="HAMAP" id="MF_02080">
    <property type="entry name" value="FtsI_transpept"/>
    <property type="match status" value="1"/>
</dbReference>
<comment type="pathway">
    <text evidence="16">Cell wall biogenesis; peptidoglycan biosynthesis.</text>
</comment>
<dbReference type="EC" id="3.4.16.4" evidence="16"/>
<keyword evidence="15 16" id="KW-0961">Cell wall biogenesis/degradation</keyword>
<evidence type="ECO:0000313" key="20">
    <source>
        <dbReference type="Proteomes" id="UP000286482"/>
    </source>
</evidence>
<keyword evidence="19" id="KW-0808">Transferase</keyword>
<evidence type="ECO:0000256" key="16">
    <source>
        <dbReference type="HAMAP-Rule" id="MF_02080"/>
    </source>
</evidence>
<comment type="catalytic activity">
    <reaction evidence="16">
        <text>Preferential cleavage: (Ac)2-L-Lys-D-Ala-|-D-Ala. Also transpeptidation of peptidyl-alanyl moieties that are N-acyl substituents of D-alanine.</text>
        <dbReference type="EC" id="3.4.16.4"/>
    </reaction>
</comment>
<dbReference type="Pfam" id="PF00905">
    <property type="entry name" value="Transpeptidase"/>
    <property type="match status" value="1"/>
</dbReference>
<comment type="function">
    <text evidence="16">Catalyzes cross-linking of the peptidoglycan cell wall at the division septum.</text>
</comment>
<comment type="similarity">
    <text evidence="16">Belongs to the transpeptidase family. FtsI subfamily.</text>
</comment>
<dbReference type="GO" id="GO:0005886">
    <property type="term" value="C:plasma membrane"/>
    <property type="evidence" value="ECO:0007669"/>
    <property type="project" value="UniProtKB-SubCell"/>
</dbReference>
<keyword evidence="11 16" id="KW-1133">Transmembrane helix</keyword>
<dbReference type="UniPathway" id="UPA00219"/>
<keyword evidence="3 16" id="KW-0997">Cell inner membrane</keyword>
<dbReference type="GO" id="GO:0043093">
    <property type="term" value="P:FtsZ-dependent cytokinesis"/>
    <property type="evidence" value="ECO:0007669"/>
    <property type="project" value="UniProtKB-UniRule"/>
</dbReference>
<organism evidence="19 20">
    <name type="scientific">Alginatibacterium sediminis</name>
    <dbReference type="NCBI Taxonomy" id="2164068"/>
    <lineage>
        <taxon>Bacteria</taxon>
        <taxon>Pseudomonadati</taxon>
        <taxon>Pseudomonadota</taxon>
        <taxon>Gammaproteobacteria</taxon>
        <taxon>Alteromonadales</taxon>
        <taxon>Alteromonadaceae</taxon>
        <taxon>Alginatibacterium</taxon>
    </lineage>
</organism>
<dbReference type="GO" id="GO:0000917">
    <property type="term" value="P:division septum assembly"/>
    <property type="evidence" value="ECO:0007669"/>
    <property type="project" value="UniProtKB-KW"/>
</dbReference>
<dbReference type="GO" id="GO:0009002">
    <property type="term" value="F:serine-type D-Ala-D-Ala carboxypeptidase activity"/>
    <property type="evidence" value="ECO:0007669"/>
    <property type="project" value="UniProtKB-UniRule"/>
</dbReference>
<keyword evidence="20" id="KW-1185">Reference proteome</keyword>
<dbReference type="AlphaFoldDB" id="A0A420E8X1"/>
<reference evidence="19 20" key="1">
    <citation type="submission" date="2018-09" db="EMBL/GenBank/DDBJ databases">
        <authorList>
            <person name="Wang Z."/>
        </authorList>
    </citation>
    <scope>NUCLEOTIDE SEQUENCE [LARGE SCALE GENOMIC DNA]</scope>
    <source>
        <strain evidence="19 20">ALS 81</strain>
    </source>
</reference>
<dbReference type="PANTHER" id="PTHR30627:SF1">
    <property type="entry name" value="PEPTIDOGLYCAN D,D-TRANSPEPTIDASE FTSI"/>
    <property type="match status" value="1"/>
</dbReference>
<evidence type="ECO:0000256" key="12">
    <source>
        <dbReference type="ARBA" id="ARBA00023136"/>
    </source>
</evidence>
<dbReference type="GO" id="GO:0008955">
    <property type="term" value="F:peptidoglycan glycosyltransferase activity"/>
    <property type="evidence" value="ECO:0007669"/>
    <property type="project" value="InterPro"/>
</dbReference>
<keyword evidence="10 16" id="KW-0573">Peptidoglycan synthesis</keyword>
<keyword evidence="5 16" id="KW-0121">Carboxypeptidase</keyword>
<dbReference type="InterPro" id="IPR001460">
    <property type="entry name" value="PCN-bd_Tpept"/>
</dbReference>
<evidence type="ECO:0000256" key="4">
    <source>
        <dbReference type="ARBA" id="ARBA00022618"/>
    </source>
</evidence>
<keyword evidence="14 16" id="KW-0131">Cell cycle</keyword>
<evidence type="ECO:0000256" key="2">
    <source>
        <dbReference type="ARBA" id="ARBA00022475"/>
    </source>
</evidence>
<evidence type="ECO:0000256" key="14">
    <source>
        <dbReference type="ARBA" id="ARBA00023306"/>
    </source>
</evidence>
<dbReference type="SUPFAM" id="SSF56601">
    <property type="entry name" value="beta-lactamase/transpeptidase-like"/>
    <property type="match status" value="1"/>
</dbReference>
<dbReference type="GO" id="GO:0006508">
    <property type="term" value="P:proteolysis"/>
    <property type="evidence" value="ECO:0007669"/>
    <property type="project" value="UniProtKB-KW"/>
</dbReference>
<keyword evidence="8 16" id="KW-0378">Hydrolase</keyword>
<dbReference type="OrthoDB" id="9789078at2"/>
<name>A0A420E8X1_9ALTE</name>
<evidence type="ECO:0000256" key="1">
    <source>
        <dbReference type="ARBA" id="ARBA00004370"/>
    </source>
</evidence>
<dbReference type="SUPFAM" id="SSF56519">
    <property type="entry name" value="Penicillin binding protein dimerisation domain"/>
    <property type="match status" value="1"/>
</dbReference>
<dbReference type="PANTHER" id="PTHR30627">
    <property type="entry name" value="PEPTIDOGLYCAN D,D-TRANSPEPTIDASE"/>
    <property type="match status" value="1"/>
</dbReference>
<keyword evidence="13 16" id="KW-0717">Septation</keyword>
<feature type="domain" description="Penicillin-binding protein transpeptidase" evidence="17">
    <location>
        <begin position="252"/>
        <end position="548"/>
    </location>
</feature>
<keyword evidence="12 16" id="KW-0472">Membrane</keyword>
<protein>
    <recommendedName>
        <fullName evidence="16">Peptidoglycan D,D-transpeptidase FtsI</fullName>
        <ecNumber evidence="16">3.4.16.4</ecNumber>
    </recommendedName>
    <alternativeName>
        <fullName evidence="16">Penicillin-binding protein 3</fullName>
        <shortName evidence="16">PBP-3</shortName>
    </alternativeName>
</protein>
<dbReference type="InterPro" id="IPR012338">
    <property type="entry name" value="Beta-lactam/transpept-like"/>
</dbReference>
<dbReference type="Gene3D" id="3.40.710.10">
    <property type="entry name" value="DD-peptidase/beta-lactamase superfamily"/>
    <property type="match status" value="1"/>
</dbReference>
<dbReference type="Proteomes" id="UP000286482">
    <property type="component" value="Unassembled WGS sequence"/>
</dbReference>
<feature type="domain" description="Penicillin-binding protein dimerisation" evidence="18">
    <location>
        <begin position="61"/>
        <end position="211"/>
    </location>
</feature>
<dbReference type="InterPro" id="IPR005311">
    <property type="entry name" value="PBP_dimer"/>
</dbReference>
<evidence type="ECO:0000256" key="7">
    <source>
        <dbReference type="ARBA" id="ARBA00022692"/>
    </source>
</evidence>
<evidence type="ECO:0000256" key="6">
    <source>
        <dbReference type="ARBA" id="ARBA00022670"/>
    </source>
</evidence>
<dbReference type="GO" id="GO:0008658">
    <property type="term" value="F:penicillin binding"/>
    <property type="evidence" value="ECO:0007669"/>
    <property type="project" value="InterPro"/>
</dbReference>
<keyword evidence="6 16" id="KW-0645">Protease</keyword>
<comment type="subcellular location">
    <subcellularLocation>
        <location evidence="16">Cell inner membrane</location>
        <topology evidence="16">Single-pass membrane protein</topology>
    </subcellularLocation>
    <subcellularLocation>
        <location evidence="1">Membrane</location>
    </subcellularLocation>
</comment>
<feature type="transmembrane region" description="Helical" evidence="16">
    <location>
        <begin position="12"/>
        <end position="32"/>
    </location>
</feature>
<evidence type="ECO:0000256" key="13">
    <source>
        <dbReference type="ARBA" id="ARBA00023210"/>
    </source>
</evidence>
<dbReference type="EMBL" id="RAQO01000008">
    <property type="protein sequence ID" value="RKF15890.1"/>
    <property type="molecule type" value="Genomic_DNA"/>
</dbReference>
<gene>
    <name evidence="16" type="primary">ftsI</name>
    <name evidence="19" type="ORF">DBZ36_16100</name>
</gene>
<dbReference type="GO" id="GO:0008360">
    <property type="term" value="P:regulation of cell shape"/>
    <property type="evidence" value="ECO:0007669"/>
    <property type="project" value="UniProtKB-KW"/>
</dbReference>
<dbReference type="InterPro" id="IPR050515">
    <property type="entry name" value="Beta-lactam/transpept"/>
</dbReference>
<sequence length="576" mass="63107">MNKRSKKPQLLISWRFTLVAVVVFSVFMALVVRTAYIQVWAPERLVHEGDLRSVRTMSNFVERGVITDRNGRELAVSVPVRAIYADPKRVHEQNGLDKLEAWHALADVLETDSEKLLNKVKDPKRRFVYLKRQVSPAIAGYIEKLKIPGVYLKAESRRFYPTGEVSAHLVGFTNIDGAGQEGVEQSYNHWLSAEAGKRQVRKDRAGRVIEDLDVLSKSKDSNDIVLSIDQRLQAIAYKELKKAVADNQATAGSVVVIDIQTGEVLAMANSPSFNPNDRKQFKGFLFRNRAITDAFEPGSVFKPFTVLTALEKGVVDDETMLNTSPGYMNIGGRRVRDSRNYGTIDLTTVIQKSSNVATSQLALKVGVNSMIDTFYRLGFGNDAGLGLVGESAGQVPQRSRWSDFELATLSFGYGVMATPLQIAHAYATVGSAGFAKPISILKVDKAEKGKQVFNSQNTKALLEMMESVTLEGGTGRKAAVEGYRIAGKTGTSRKAIRGGYGDDYVAIFAGVAPLTNPRLAIVVTVDEPQGDTYYGGSVSGPVFSKVMEAGLHFLNVAPDADVKQWVQLEELADARS</sequence>
<evidence type="ECO:0000259" key="18">
    <source>
        <dbReference type="Pfam" id="PF03717"/>
    </source>
</evidence>
<dbReference type="Gene3D" id="3.30.450.330">
    <property type="match status" value="1"/>
</dbReference>
<keyword evidence="2 16" id="KW-1003">Cell membrane</keyword>
<evidence type="ECO:0000256" key="9">
    <source>
        <dbReference type="ARBA" id="ARBA00022960"/>
    </source>
</evidence>
<dbReference type="GO" id="GO:0009252">
    <property type="term" value="P:peptidoglycan biosynthetic process"/>
    <property type="evidence" value="ECO:0007669"/>
    <property type="project" value="UniProtKB-UniRule"/>
</dbReference>
<dbReference type="Gene3D" id="3.90.1310.10">
    <property type="entry name" value="Penicillin-binding protein 2a (Domain 2)"/>
    <property type="match status" value="1"/>
</dbReference>
<evidence type="ECO:0000256" key="15">
    <source>
        <dbReference type="ARBA" id="ARBA00023316"/>
    </source>
</evidence>
<proteinExistence type="inferred from homology"/>
<dbReference type="GO" id="GO:0071555">
    <property type="term" value="P:cell wall organization"/>
    <property type="evidence" value="ECO:0007669"/>
    <property type="project" value="UniProtKB-KW"/>
</dbReference>
<accession>A0A420E8X1</accession>
<dbReference type="InterPro" id="IPR037532">
    <property type="entry name" value="FtsI_transpept"/>
</dbReference>
<evidence type="ECO:0000256" key="5">
    <source>
        <dbReference type="ARBA" id="ARBA00022645"/>
    </source>
</evidence>
<keyword evidence="9 16" id="KW-0133">Cell shape</keyword>
<keyword evidence="7 16" id="KW-0812">Transmembrane</keyword>
<evidence type="ECO:0000259" key="17">
    <source>
        <dbReference type="Pfam" id="PF00905"/>
    </source>
</evidence>
<evidence type="ECO:0000256" key="8">
    <source>
        <dbReference type="ARBA" id="ARBA00022801"/>
    </source>
</evidence>